<evidence type="ECO:0000256" key="1">
    <source>
        <dbReference type="ARBA" id="ARBA00004123"/>
    </source>
</evidence>
<dbReference type="Pfam" id="PF23376">
    <property type="entry name" value="Fn3_VIN3"/>
    <property type="match status" value="1"/>
</dbReference>
<dbReference type="Pfam" id="PF23380">
    <property type="entry name" value="VIN3_C"/>
    <property type="match status" value="1"/>
</dbReference>
<feature type="compositionally biased region" description="Basic and acidic residues" evidence="6">
    <location>
        <begin position="519"/>
        <end position="549"/>
    </location>
</feature>
<dbReference type="SUPFAM" id="SSF49265">
    <property type="entry name" value="Fibronectin type III"/>
    <property type="match status" value="1"/>
</dbReference>
<dbReference type="AlphaFoldDB" id="A0A075C338"/>
<keyword evidence="4" id="KW-0862">Zinc</keyword>
<evidence type="ECO:0000256" key="4">
    <source>
        <dbReference type="ARBA" id="ARBA00022833"/>
    </source>
</evidence>
<dbReference type="Pfam" id="PF07227">
    <property type="entry name" value="PHD_Oberon"/>
    <property type="match status" value="1"/>
</dbReference>
<evidence type="ECO:0000259" key="7">
    <source>
        <dbReference type="PROSITE" id="PS50853"/>
    </source>
</evidence>
<dbReference type="GO" id="GO:0008270">
    <property type="term" value="F:zinc ion binding"/>
    <property type="evidence" value="ECO:0007669"/>
    <property type="project" value="UniProtKB-KW"/>
</dbReference>
<dbReference type="CDD" id="cd00063">
    <property type="entry name" value="FN3"/>
    <property type="match status" value="1"/>
</dbReference>
<dbReference type="PANTHER" id="PTHR46286:SF7">
    <property type="entry name" value="PROTEIN VERNALIZATION INSENSITIVE 3"/>
    <property type="match status" value="1"/>
</dbReference>
<dbReference type="GO" id="GO:0005634">
    <property type="term" value="C:nucleus"/>
    <property type="evidence" value="ECO:0007669"/>
    <property type="project" value="UniProtKB-SubCell"/>
</dbReference>
<dbReference type="InterPro" id="IPR056990">
    <property type="entry name" value="VIN3-like_C"/>
</dbReference>
<evidence type="ECO:0000256" key="3">
    <source>
        <dbReference type="ARBA" id="ARBA00022771"/>
    </source>
</evidence>
<dbReference type="InterPro" id="IPR058585">
    <property type="entry name" value="Fn3_VIN3"/>
</dbReference>
<dbReference type="InterPro" id="IPR032881">
    <property type="entry name" value="Oberon-like_PHD"/>
</dbReference>
<feature type="region of interest" description="Disordered" evidence="6">
    <location>
        <begin position="514"/>
        <end position="549"/>
    </location>
</feature>
<dbReference type="InterPro" id="IPR013783">
    <property type="entry name" value="Ig-like_fold"/>
</dbReference>
<feature type="domain" description="Fibronectin type-III" evidence="7">
    <location>
        <begin position="320"/>
        <end position="418"/>
    </location>
</feature>
<keyword evidence="3" id="KW-0863">Zinc-finger</keyword>
<evidence type="ECO:0000256" key="6">
    <source>
        <dbReference type="SAM" id="MobiDB-lite"/>
    </source>
</evidence>
<accession>A0A075C338</accession>
<protein>
    <submittedName>
        <fullName evidence="8">VIN3</fullName>
    </submittedName>
</protein>
<dbReference type="InterPro" id="IPR036116">
    <property type="entry name" value="FN3_sf"/>
</dbReference>
<gene>
    <name evidence="8" type="primary">VIN3</name>
</gene>
<dbReference type="InterPro" id="IPR044514">
    <property type="entry name" value="VIN3-like"/>
</dbReference>
<evidence type="ECO:0000256" key="2">
    <source>
        <dbReference type="ARBA" id="ARBA00022723"/>
    </source>
</evidence>
<dbReference type="Gene3D" id="2.60.40.10">
    <property type="entry name" value="Immunoglobulins"/>
    <property type="match status" value="1"/>
</dbReference>
<proteinExistence type="predicted"/>
<dbReference type="PROSITE" id="PS50853">
    <property type="entry name" value="FN3"/>
    <property type="match status" value="1"/>
</dbReference>
<dbReference type="InterPro" id="IPR003961">
    <property type="entry name" value="FN3_dom"/>
</dbReference>
<dbReference type="GO" id="GO:0010048">
    <property type="term" value="P:vernalization response"/>
    <property type="evidence" value="ECO:0007669"/>
    <property type="project" value="InterPro"/>
</dbReference>
<reference evidence="8" key="1">
    <citation type="journal article" date="2014" name="Nat. Commun.">
        <title>Evolutionary conservation of cold-induced antisense RNAs of FLOWERING LOCUS C in Arabidopsis thaliana perennial relatives.</title>
        <authorList>
            <person name="Castaings L."/>
            <person name="Albani M.C."/>
            <person name="Coupland G."/>
        </authorList>
    </citation>
    <scope>NUCLEOTIDE SEQUENCE</scope>
</reference>
<evidence type="ECO:0000256" key="5">
    <source>
        <dbReference type="ARBA" id="ARBA00023242"/>
    </source>
</evidence>
<name>A0A075C338_ARAAL</name>
<dbReference type="PANTHER" id="PTHR46286">
    <property type="entry name" value="VIN3-LIKE PROTEIN 2-RELATED"/>
    <property type="match status" value="1"/>
</dbReference>
<dbReference type="EMBL" id="KC162887">
    <property type="protein sequence ID" value="AGU09528.1"/>
    <property type="molecule type" value="Genomic_DNA"/>
</dbReference>
<feature type="region of interest" description="Disordered" evidence="6">
    <location>
        <begin position="444"/>
        <end position="463"/>
    </location>
</feature>
<sequence length="641" mass="72180">MQAASLSKIWRFDKNVGPENLDSSSLQGDVFSEFPNQKLLNVSERRELIHALSKQPEEAYELLNSWSRNEIMKIICAEMGKERKYTGLNKPKLIENLLNLVSRPLGETSCSDPRNTRRKPKKTTSYVICCENFACRAALGTEDGFCRRCSCCICHNFDDNKDPSLWLTCEACGLSCHLECGLKEDKYRIGCDNDDESGLDGMFYCAFCGKENDLLGGWRKQVKVANETRRVDVLCYRVSLGQKLLRGTKKYRNLLELMDEAVKKLEGDVGPLSGWAMKMARGIVNRLASGAQVQKLCSLAIEALDKIVAPSESDAIQVGDKMSVRVEEIQARSVIVRLDSEEASSSLPTGITGFRLFCQKSKDEECSFEVNSVVYLPETSSTIQGLEPETEFCLRVVSFNEECDLDESELRFSTLKDDINEADNRQSALTNSCIGLCSNPSLPEDESNNVHKSCSKENGDTDNIDEHCSAEEVESEIEYERVVKRKSYHAGEVESEIGNERVVKRKVISDLLGTPCKGDTSKDKQRENQRSKSRKTTESNKPETDVTNGVDKDLGRIVKTIRRLEQEGHIDRSFRERFLTWYCLRATQREVRVVKLFVETFMEDLSSLGEQLVDTFSECILSKRSSTTGVGPAGICLKLWH</sequence>
<keyword evidence="5" id="KW-0539">Nucleus</keyword>
<keyword evidence="2" id="KW-0479">Metal-binding</keyword>
<comment type="subcellular location">
    <subcellularLocation>
        <location evidence="1">Nucleus</location>
    </subcellularLocation>
</comment>
<organism evidence="8">
    <name type="scientific">Arabis alpina</name>
    <name type="common">Alpine rock-cress</name>
    <dbReference type="NCBI Taxonomy" id="50452"/>
    <lineage>
        <taxon>Eukaryota</taxon>
        <taxon>Viridiplantae</taxon>
        <taxon>Streptophyta</taxon>
        <taxon>Embryophyta</taxon>
        <taxon>Tracheophyta</taxon>
        <taxon>Spermatophyta</taxon>
        <taxon>Magnoliopsida</taxon>
        <taxon>eudicotyledons</taxon>
        <taxon>Gunneridae</taxon>
        <taxon>Pentapetalae</taxon>
        <taxon>rosids</taxon>
        <taxon>malvids</taxon>
        <taxon>Brassicales</taxon>
        <taxon>Brassicaceae</taxon>
        <taxon>Arabideae</taxon>
        <taxon>Arabis</taxon>
    </lineage>
</organism>
<dbReference type="GO" id="GO:0040029">
    <property type="term" value="P:epigenetic regulation of gene expression"/>
    <property type="evidence" value="ECO:0007669"/>
    <property type="project" value="InterPro"/>
</dbReference>
<feature type="compositionally biased region" description="Basic and acidic residues" evidence="6">
    <location>
        <begin position="454"/>
        <end position="463"/>
    </location>
</feature>
<evidence type="ECO:0000313" key="8">
    <source>
        <dbReference type="EMBL" id="AGU09528.1"/>
    </source>
</evidence>